<evidence type="ECO:0000313" key="1">
    <source>
        <dbReference type="EMBL" id="KYP61916.1"/>
    </source>
</evidence>
<name>A0A151T4D9_CAJCA</name>
<proteinExistence type="predicted"/>
<dbReference type="EMBL" id="CM003610">
    <property type="protein sequence ID" value="KYP61916.1"/>
    <property type="molecule type" value="Genomic_DNA"/>
</dbReference>
<evidence type="ECO:0000313" key="2">
    <source>
        <dbReference type="Proteomes" id="UP000075243"/>
    </source>
</evidence>
<reference evidence="1 2" key="1">
    <citation type="journal article" date="2012" name="Nat. Biotechnol.">
        <title>Draft genome sequence of pigeonpea (Cajanus cajan), an orphan legume crop of resource-poor farmers.</title>
        <authorList>
            <person name="Varshney R.K."/>
            <person name="Chen W."/>
            <person name="Li Y."/>
            <person name="Bharti A.K."/>
            <person name="Saxena R.K."/>
            <person name="Schlueter J.A."/>
            <person name="Donoghue M.T."/>
            <person name="Azam S."/>
            <person name="Fan G."/>
            <person name="Whaley A.M."/>
            <person name="Farmer A.D."/>
            <person name="Sheridan J."/>
            <person name="Iwata A."/>
            <person name="Tuteja R."/>
            <person name="Penmetsa R.V."/>
            <person name="Wu W."/>
            <person name="Upadhyaya H.D."/>
            <person name="Yang S.P."/>
            <person name="Shah T."/>
            <person name="Saxena K.B."/>
            <person name="Michael T."/>
            <person name="McCombie W.R."/>
            <person name="Yang B."/>
            <person name="Zhang G."/>
            <person name="Yang H."/>
            <person name="Wang J."/>
            <person name="Spillane C."/>
            <person name="Cook D.R."/>
            <person name="May G.D."/>
            <person name="Xu X."/>
            <person name="Jackson S.A."/>
        </authorList>
    </citation>
    <scope>NUCLEOTIDE SEQUENCE [LARGE SCALE GENOMIC DNA]</scope>
    <source>
        <strain evidence="2">cv. Asha</strain>
    </source>
</reference>
<keyword evidence="2" id="KW-1185">Reference proteome</keyword>
<dbReference type="AlphaFoldDB" id="A0A151T4D9"/>
<sequence>MKDLGNATVVIGIHIFRDRSRGILGLSQRGFIDKILKWFNMHSCSPCATPVQKGDKISKSQCPQNDNDRVEMEKISYASAVGSLMYAQACTRPDIAFAVLFIMVRDP</sequence>
<protein>
    <submittedName>
        <fullName evidence="1">Retrovirus-related Pol polyprotein from transposon TNT 1-94</fullName>
    </submittedName>
</protein>
<organism evidence="1 2">
    <name type="scientific">Cajanus cajan</name>
    <name type="common">Pigeon pea</name>
    <name type="synonym">Cajanus indicus</name>
    <dbReference type="NCBI Taxonomy" id="3821"/>
    <lineage>
        <taxon>Eukaryota</taxon>
        <taxon>Viridiplantae</taxon>
        <taxon>Streptophyta</taxon>
        <taxon>Embryophyta</taxon>
        <taxon>Tracheophyta</taxon>
        <taxon>Spermatophyta</taxon>
        <taxon>Magnoliopsida</taxon>
        <taxon>eudicotyledons</taxon>
        <taxon>Gunneridae</taxon>
        <taxon>Pentapetalae</taxon>
        <taxon>rosids</taxon>
        <taxon>fabids</taxon>
        <taxon>Fabales</taxon>
        <taxon>Fabaceae</taxon>
        <taxon>Papilionoideae</taxon>
        <taxon>50 kb inversion clade</taxon>
        <taxon>NPAAA clade</taxon>
        <taxon>indigoferoid/millettioid clade</taxon>
        <taxon>Phaseoleae</taxon>
        <taxon>Cajanus</taxon>
    </lineage>
</organism>
<dbReference type="Proteomes" id="UP000075243">
    <property type="component" value="Chromosome 8"/>
</dbReference>
<accession>A0A151T4D9</accession>
<gene>
    <name evidence="1" type="ORF">KK1_016430</name>
</gene>
<dbReference type="OMA" id="IERRDMQ"/>
<dbReference type="Gramene" id="C.cajan_15963.t">
    <property type="protein sequence ID" value="C.cajan_15963.t.cds1"/>
    <property type="gene ID" value="C.cajan_15963"/>
</dbReference>